<dbReference type="EMBL" id="WHJC01000102">
    <property type="protein sequence ID" value="MPQ43751.1"/>
    <property type="molecule type" value="Genomic_DNA"/>
</dbReference>
<dbReference type="AlphaFoldDB" id="A0A6I1MS83"/>
<keyword evidence="7" id="KW-0378">Hydrolase</keyword>
<keyword evidence="8" id="KW-1185">Reference proteome</keyword>
<gene>
    <name evidence="7" type="ORF">GBZ86_08270</name>
</gene>
<feature type="transmembrane region" description="Helical" evidence="5">
    <location>
        <begin position="89"/>
        <end position="110"/>
    </location>
</feature>
<evidence type="ECO:0000256" key="2">
    <source>
        <dbReference type="ARBA" id="ARBA00022747"/>
    </source>
</evidence>
<comment type="subunit">
    <text evidence="4">The methyltransferase is composed of M and S polypeptides.</text>
</comment>
<dbReference type="Gene3D" id="1.10.287.1120">
    <property type="entry name" value="Bipartite methylase S protein"/>
    <property type="match status" value="1"/>
</dbReference>
<comment type="caution">
    <text evidence="7">The sequence shown here is derived from an EMBL/GenBank/DDBJ whole genome shotgun (WGS) entry which is preliminary data.</text>
</comment>
<evidence type="ECO:0000313" key="7">
    <source>
        <dbReference type="EMBL" id="MPQ43751.1"/>
    </source>
</evidence>
<protein>
    <submittedName>
        <fullName evidence="7">Restriction endonuclease subunit S</fullName>
    </submittedName>
</protein>
<reference evidence="7 8" key="1">
    <citation type="submission" date="2019-10" db="EMBL/GenBank/DDBJ databases">
        <title>The Genome Sequence of Clostridium tarantellae Isolated from Fish Brain.</title>
        <authorList>
            <person name="Bano L."/>
            <person name="Kiel M."/>
            <person name="Sales G."/>
            <person name="Doxey A.C."/>
            <person name="Mansfield M.J."/>
            <person name="Schiavone M."/>
            <person name="Rossetto O."/>
            <person name="Pirazzini M."/>
            <person name="Dobrindt U."/>
            <person name="Montecucco C."/>
        </authorList>
    </citation>
    <scope>NUCLEOTIDE SEQUENCE [LARGE SCALE GENOMIC DNA]</scope>
    <source>
        <strain evidence="7 8">DSM 3997</strain>
    </source>
</reference>
<dbReference type="InterPro" id="IPR051212">
    <property type="entry name" value="Type-I_RE_S_subunit"/>
</dbReference>
<evidence type="ECO:0000256" key="3">
    <source>
        <dbReference type="ARBA" id="ARBA00023125"/>
    </source>
</evidence>
<dbReference type="InterPro" id="IPR000055">
    <property type="entry name" value="Restrct_endonuc_typeI_TRD"/>
</dbReference>
<evidence type="ECO:0000256" key="5">
    <source>
        <dbReference type="SAM" id="Phobius"/>
    </source>
</evidence>
<accession>A0A6I1MS83</accession>
<keyword evidence="7" id="KW-0540">Nuclease</keyword>
<keyword evidence="5" id="KW-0812">Transmembrane</keyword>
<sequence>MMNNKYKDSGIKWIGYIPEHWEIQRIKSVLVERKENNNPIKTEFILSLTNDRGVIPYNDKGDIGNKSKQELTEYRLAYPNDIVLNSMNIVIGSVGLSNYFGAVSPVYYMLYKRNKEDSIRYFNYLFQTKPFQNNLRGYGNGIMEIRMRIQMSKLNTVLLPYPPVIEQRKIADYLDKKIHEIDNIIRNTKISIDEYKKYKKSIIIEATIKGIQKGINFKKSNIDYLGYIPENWIVRRLKYVLTPLSREVLDTDDVVTCFRNGEVTLRKNRKEEGYTFSNTENGYQGVEDDDLVIHGMDAFAGAIGISDSRGKCSPVVHICDSKENKRYYMYFLRALALNDVFMALSDGVRIRSSDFRNWTKLAKFFVVVPPIEEQEKIVEFLDKKCNKIDELIKQKQLLLIEIDKYKKSLIYECVTGKMEVK</sequence>
<name>A0A6I1MS83_9CLOT</name>
<dbReference type="Gene3D" id="3.90.220.20">
    <property type="entry name" value="DNA methylase specificity domains"/>
    <property type="match status" value="2"/>
</dbReference>
<proteinExistence type="inferred from homology"/>
<dbReference type="SUPFAM" id="SSF116734">
    <property type="entry name" value="DNA methylase specificity domain"/>
    <property type="match status" value="2"/>
</dbReference>
<evidence type="ECO:0000313" key="8">
    <source>
        <dbReference type="Proteomes" id="UP000430345"/>
    </source>
</evidence>
<dbReference type="GO" id="GO:0004519">
    <property type="term" value="F:endonuclease activity"/>
    <property type="evidence" value="ECO:0007669"/>
    <property type="project" value="UniProtKB-KW"/>
</dbReference>
<keyword evidence="5" id="KW-0472">Membrane</keyword>
<keyword evidence="2" id="KW-0680">Restriction system</keyword>
<feature type="domain" description="Type I restriction modification DNA specificity" evidence="6">
    <location>
        <begin position="18"/>
        <end position="185"/>
    </location>
</feature>
<dbReference type="InterPro" id="IPR044946">
    <property type="entry name" value="Restrct_endonuc_typeI_TRD_sf"/>
</dbReference>
<keyword evidence="7" id="KW-0255">Endonuclease</keyword>
<dbReference type="PANTHER" id="PTHR43140:SF1">
    <property type="entry name" value="TYPE I RESTRICTION ENZYME ECOKI SPECIFICITY SUBUNIT"/>
    <property type="match status" value="1"/>
</dbReference>
<evidence type="ECO:0000256" key="4">
    <source>
        <dbReference type="ARBA" id="ARBA00038652"/>
    </source>
</evidence>
<dbReference type="GO" id="GO:0003677">
    <property type="term" value="F:DNA binding"/>
    <property type="evidence" value="ECO:0007669"/>
    <property type="project" value="UniProtKB-KW"/>
</dbReference>
<organism evidence="7 8">
    <name type="scientific">Clostridium tarantellae</name>
    <dbReference type="NCBI Taxonomy" id="39493"/>
    <lineage>
        <taxon>Bacteria</taxon>
        <taxon>Bacillati</taxon>
        <taxon>Bacillota</taxon>
        <taxon>Clostridia</taxon>
        <taxon>Eubacteriales</taxon>
        <taxon>Clostridiaceae</taxon>
        <taxon>Clostridium</taxon>
    </lineage>
</organism>
<dbReference type="GO" id="GO:0009307">
    <property type="term" value="P:DNA restriction-modification system"/>
    <property type="evidence" value="ECO:0007669"/>
    <property type="project" value="UniProtKB-KW"/>
</dbReference>
<keyword evidence="5" id="KW-1133">Transmembrane helix</keyword>
<dbReference type="Pfam" id="PF01420">
    <property type="entry name" value="Methylase_S"/>
    <property type="match status" value="1"/>
</dbReference>
<evidence type="ECO:0000256" key="1">
    <source>
        <dbReference type="ARBA" id="ARBA00010923"/>
    </source>
</evidence>
<comment type="similarity">
    <text evidence="1">Belongs to the type-I restriction system S methylase family.</text>
</comment>
<dbReference type="Proteomes" id="UP000430345">
    <property type="component" value="Unassembled WGS sequence"/>
</dbReference>
<dbReference type="PANTHER" id="PTHR43140">
    <property type="entry name" value="TYPE-1 RESTRICTION ENZYME ECOKI SPECIFICITY PROTEIN"/>
    <property type="match status" value="1"/>
</dbReference>
<keyword evidence="3" id="KW-0238">DNA-binding</keyword>
<evidence type="ECO:0000259" key="6">
    <source>
        <dbReference type="Pfam" id="PF01420"/>
    </source>
</evidence>